<evidence type="ECO:0000256" key="1">
    <source>
        <dbReference type="SAM" id="Phobius"/>
    </source>
</evidence>
<comment type="caution">
    <text evidence="2">The sequence shown here is derived from an EMBL/GenBank/DDBJ whole genome shotgun (WGS) entry which is preliminary data.</text>
</comment>
<dbReference type="EMBL" id="JAEHOH010000001">
    <property type="protein sequence ID" value="MBK0417775.1"/>
    <property type="molecule type" value="Genomic_DNA"/>
</dbReference>
<proteinExistence type="predicted"/>
<dbReference type="RefSeq" id="WP_200113190.1">
    <property type="nucleotide sequence ID" value="NZ_JAEHOH010000001.1"/>
</dbReference>
<feature type="transmembrane region" description="Helical" evidence="1">
    <location>
        <begin position="65"/>
        <end position="85"/>
    </location>
</feature>
<keyword evidence="3" id="KW-1185">Reference proteome</keyword>
<dbReference type="Proteomes" id="UP000608530">
    <property type="component" value="Unassembled WGS sequence"/>
</dbReference>
<accession>A0A934Q5J0</accession>
<keyword evidence="1" id="KW-0812">Transmembrane</keyword>
<gene>
    <name evidence="2" type="ORF">JD276_01835</name>
</gene>
<reference evidence="2" key="1">
    <citation type="submission" date="2020-12" db="EMBL/GenBank/DDBJ databases">
        <title>Leucobacter sp. CAS1, isolated from Chromium sludge.</title>
        <authorList>
            <person name="Xu Z."/>
        </authorList>
    </citation>
    <scope>NUCLEOTIDE SEQUENCE</scope>
    <source>
        <strain evidence="2">CSA1</strain>
    </source>
</reference>
<name>A0A934Q5J0_9MICO</name>
<dbReference type="AlphaFoldDB" id="A0A934Q5J0"/>
<protein>
    <submittedName>
        <fullName evidence="2">DUF4190 domain-containing protein</fullName>
    </submittedName>
</protein>
<sequence>MTIPPPGNQSPQYQAPQYQPPQYQQPYYLQQVPSSSNGLAIASMIVGVVGLLFAIWAWIPFVGFVFGVLGLLCGVPAVIIGHFGLNRSKVPGISGRGQAITGLITGYVTIAMSIGFPLLVSLFLFGIGSVAGGSPYYS</sequence>
<keyword evidence="1" id="KW-1133">Transmembrane helix</keyword>
<keyword evidence="1" id="KW-0472">Membrane</keyword>
<organism evidence="2 3">
    <name type="scientific">Leucobacter chromiisoli</name>
    <dbReference type="NCBI Taxonomy" id="2796471"/>
    <lineage>
        <taxon>Bacteria</taxon>
        <taxon>Bacillati</taxon>
        <taxon>Actinomycetota</taxon>
        <taxon>Actinomycetes</taxon>
        <taxon>Micrococcales</taxon>
        <taxon>Microbacteriaceae</taxon>
        <taxon>Leucobacter</taxon>
    </lineage>
</organism>
<feature type="transmembrane region" description="Helical" evidence="1">
    <location>
        <begin position="106"/>
        <end position="131"/>
    </location>
</feature>
<evidence type="ECO:0000313" key="2">
    <source>
        <dbReference type="EMBL" id="MBK0417775.1"/>
    </source>
</evidence>
<evidence type="ECO:0000313" key="3">
    <source>
        <dbReference type="Proteomes" id="UP000608530"/>
    </source>
</evidence>
<feature type="transmembrane region" description="Helical" evidence="1">
    <location>
        <begin position="39"/>
        <end position="59"/>
    </location>
</feature>